<accession>A0A8T0BZ78</accession>
<evidence type="ECO:0000313" key="1">
    <source>
        <dbReference type="EMBL" id="KAF7781283.1"/>
    </source>
</evidence>
<comment type="caution">
    <text evidence="1">The sequence shown here is derived from an EMBL/GenBank/DDBJ whole genome shotgun (WGS) entry which is preliminary data.</text>
</comment>
<sequence>MLVVFSDSRFMSKCRSFIPRLDNKKLLVFLAYLRGV</sequence>
<protein>
    <submittedName>
        <fullName evidence="1">Uncharacterized protein</fullName>
    </submittedName>
</protein>
<evidence type="ECO:0000313" key="2">
    <source>
        <dbReference type="Proteomes" id="UP000016480"/>
    </source>
</evidence>
<dbReference type="AlphaFoldDB" id="A0A8T0BZ78"/>
<proteinExistence type="predicted"/>
<dbReference type="EMBL" id="AHCD03000044">
    <property type="protein sequence ID" value="KAF7781283.1"/>
    <property type="molecule type" value="Genomic_DNA"/>
</dbReference>
<gene>
    <name evidence="1" type="ORF">PRUB_b6007</name>
</gene>
<name>A0A8T0BZ78_9GAMM</name>
<reference evidence="1 2" key="1">
    <citation type="journal article" date="2012" name="J. Bacteriol.">
        <title>Genome sequence of the cycloprodigiosin-producing bacterial strain Pseudoalteromonas rubra ATCC 29570(T).</title>
        <authorList>
            <person name="Xie B.B."/>
            <person name="Shu Y.L."/>
            <person name="Qin Q.L."/>
            <person name="Rong J.C."/>
            <person name="Zhang X.Y."/>
            <person name="Chen X.L."/>
            <person name="Zhou B.C."/>
            <person name="Zhang Y.Z."/>
        </authorList>
    </citation>
    <scope>NUCLEOTIDE SEQUENCE [LARGE SCALE GENOMIC DNA]</scope>
    <source>
        <strain evidence="1 2">DSM 6842</strain>
    </source>
</reference>
<dbReference type="Proteomes" id="UP000016480">
    <property type="component" value="Unassembled WGS sequence"/>
</dbReference>
<organism evidence="1 2">
    <name type="scientific">Pseudoalteromonas rubra</name>
    <dbReference type="NCBI Taxonomy" id="43658"/>
    <lineage>
        <taxon>Bacteria</taxon>
        <taxon>Pseudomonadati</taxon>
        <taxon>Pseudomonadota</taxon>
        <taxon>Gammaproteobacteria</taxon>
        <taxon>Alteromonadales</taxon>
        <taxon>Pseudoalteromonadaceae</taxon>
        <taxon>Pseudoalteromonas</taxon>
    </lineage>
</organism>